<sequence length="416" mass="43044">MVLVCRVANTRPAGLPNRYAQVCCQRHQFGPNFRSHRSQPSVAIEECPPSKKKGNDVKKSSWIPITVAAAATALLLSGCSGSGGGSGSTSTTAQRACVILPDSASSPRWENGDRPALDKAFTDAGFTADIQNAQGDPNKYATIADQQLTKGCGVMILVDYNGAAVAVTQKAQKQGIPVIAYDRPITTGSASAPSMLADYYVSFDNTKVGALEGQSIVDGLKAAGKDPKTAKVVYMGGDPTDGNAKLFHDGAVAVMSAAGIKPAAEPTGVWDGQKSATNFEQALTSLGGKVDAVWVANDTNAAGVITILDKNGLKVPVSGQDASTAGLQNVLLGKQTATVYKPFKLEADAASTLAISLLKGQKPPTQQQLYGKPFIAVTPILITPDKVEQVVTAGDAKASDICTAEVAAACTKYGVK</sequence>
<feature type="region of interest" description="Disordered" evidence="3">
    <location>
        <begin position="35"/>
        <end position="58"/>
    </location>
</feature>
<dbReference type="GO" id="GO:0030288">
    <property type="term" value="C:outer membrane-bounded periplasmic space"/>
    <property type="evidence" value="ECO:0007669"/>
    <property type="project" value="TreeGrafter"/>
</dbReference>
<comment type="caution">
    <text evidence="5">The sequence shown here is derived from an EMBL/GenBank/DDBJ whole genome shotgun (WGS) entry which is preliminary data.</text>
</comment>
<dbReference type="GO" id="GO:0030246">
    <property type="term" value="F:carbohydrate binding"/>
    <property type="evidence" value="ECO:0007669"/>
    <property type="project" value="TreeGrafter"/>
</dbReference>
<evidence type="ECO:0000313" key="6">
    <source>
        <dbReference type="Proteomes" id="UP000474967"/>
    </source>
</evidence>
<comment type="subcellular location">
    <subcellularLocation>
        <location evidence="1">Cell envelope</location>
    </subcellularLocation>
</comment>
<dbReference type="Gene3D" id="3.40.50.2300">
    <property type="match status" value="2"/>
</dbReference>
<evidence type="ECO:0000256" key="1">
    <source>
        <dbReference type="ARBA" id="ARBA00004196"/>
    </source>
</evidence>
<feature type="domain" description="Periplasmic binding protein" evidence="4">
    <location>
        <begin position="99"/>
        <end position="362"/>
    </location>
</feature>
<dbReference type="EMBL" id="JAAGWY010000001">
    <property type="protein sequence ID" value="NEN05554.1"/>
    <property type="molecule type" value="Genomic_DNA"/>
</dbReference>
<accession>A0A6L9XWW8</accession>
<keyword evidence="6" id="KW-1185">Reference proteome</keyword>
<dbReference type="Pfam" id="PF13407">
    <property type="entry name" value="Peripla_BP_4"/>
    <property type="match status" value="1"/>
</dbReference>
<dbReference type="PANTHER" id="PTHR30036">
    <property type="entry name" value="D-XYLOSE-BINDING PERIPLASMIC PROTEIN"/>
    <property type="match status" value="1"/>
</dbReference>
<dbReference type="InterPro" id="IPR050555">
    <property type="entry name" value="Bact_Solute-Bind_Prot2"/>
</dbReference>
<evidence type="ECO:0000259" key="4">
    <source>
        <dbReference type="Pfam" id="PF13407"/>
    </source>
</evidence>
<dbReference type="AlphaFoldDB" id="A0A6L9XWW8"/>
<keyword evidence="2" id="KW-0732">Signal</keyword>
<protein>
    <submittedName>
        <fullName evidence="5">Sugar ABC transporter substrate-binding protein</fullName>
    </submittedName>
</protein>
<dbReference type="InterPro" id="IPR028082">
    <property type="entry name" value="Peripla_BP_I"/>
</dbReference>
<name>A0A6L9XWW8_9MICO</name>
<organism evidence="5 6">
    <name type="scientific">Leifsonia tongyongensis</name>
    <dbReference type="NCBI Taxonomy" id="1268043"/>
    <lineage>
        <taxon>Bacteria</taxon>
        <taxon>Bacillati</taxon>
        <taxon>Actinomycetota</taxon>
        <taxon>Actinomycetes</taxon>
        <taxon>Micrococcales</taxon>
        <taxon>Microbacteriaceae</taxon>
        <taxon>Leifsonia</taxon>
    </lineage>
</organism>
<reference evidence="5 6" key="1">
    <citation type="journal article" date="2014" name="J. Microbiol.">
        <title>Diaminobutyricibacter tongyongensis gen. nov., sp. nov. and Homoserinibacter gongjuensis gen. nov., sp. nov. belong to the family Microbacteriaceae.</title>
        <authorList>
            <person name="Kim S.J."/>
            <person name="Ahn J.H."/>
            <person name="Weon H.Y."/>
            <person name="Hamada M."/>
            <person name="Suzuki K."/>
            <person name="Kwon S.W."/>
        </authorList>
    </citation>
    <scope>NUCLEOTIDE SEQUENCE [LARGE SCALE GENOMIC DNA]</scope>
    <source>
        <strain evidence="5 6">NBRC 108724</strain>
    </source>
</reference>
<dbReference type="Proteomes" id="UP000474967">
    <property type="component" value="Unassembled WGS sequence"/>
</dbReference>
<proteinExistence type="predicted"/>
<evidence type="ECO:0000313" key="5">
    <source>
        <dbReference type="EMBL" id="NEN05554.1"/>
    </source>
</evidence>
<gene>
    <name evidence="5" type="ORF">G3T36_06680</name>
</gene>
<dbReference type="PANTHER" id="PTHR30036:SF1">
    <property type="entry name" value="D-XYLOSE-BINDING PERIPLASMIC PROTEIN"/>
    <property type="match status" value="1"/>
</dbReference>
<dbReference type="InterPro" id="IPR025997">
    <property type="entry name" value="SBP_2_dom"/>
</dbReference>
<evidence type="ECO:0000256" key="3">
    <source>
        <dbReference type="SAM" id="MobiDB-lite"/>
    </source>
</evidence>
<dbReference type="SUPFAM" id="SSF53822">
    <property type="entry name" value="Periplasmic binding protein-like I"/>
    <property type="match status" value="1"/>
</dbReference>
<evidence type="ECO:0000256" key="2">
    <source>
        <dbReference type="ARBA" id="ARBA00022729"/>
    </source>
</evidence>